<dbReference type="InterPro" id="IPR029058">
    <property type="entry name" value="AB_hydrolase_fold"/>
</dbReference>
<keyword evidence="3" id="KW-1185">Reference proteome</keyword>
<evidence type="ECO:0000313" key="3">
    <source>
        <dbReference type="Proteomes" id="UP000005459"/>
    </source>
</evidence>
<dbReference type="EMBL" id="AFWV01000007">
    <property type="protein sequence ID" value="EGV18485.1"/>
    <property type="molecule type" value="Genomic_DNA"/>
</dbReference>
<dbReference type="InterPro" id="IPR006680">
    <property type="entry name" value="Amidohydro-rel"/>
</dbReference>
<accession>F9UC17</accession>
<dbReference type="eggNOG" id="COG2159">
    <property type="taxonomic scope" value="Bacteria"/>
</dbReference>
<dbReference type="Pfam" id="PF04909">
    <property type="entry name" value="Amidohydro_2"/>
    <property type="match status" value="1"/>
</dbReference>
<dbReference type="SUPFAM" id="SSF51556">
    <property type="entry name" value="Metallo-dependent hydrolases"/>
    <property type="match status" value="1"/>
</dbReference>
<protein>
    <submittedName>
        <fullName evidence="2">Amidohydrolase 2</fullName>
    </submittedName>
</protein>
<evidence type="ECO:0000313" key="2">
    <source>
        <dbReference type="EMBL" id="EGV18485.1"/>
    </source>
</evidence>
<dbReference type="ESTHER" id="9gamm-f9uc17">
    <property type="family name" value="Chlorophyllase"/>
</dbReference>
<proteinExistence type="predicted"/>
<dbReference type="AlphaFoldDB" id="F9UC17"/>
<evidence type="ECO:0000259" key="1">
    <source>
        <dbReference type="Pfam" id="PF04909"/>
    </source>
</evidence>
<dbReference type="SUPFAM" id="SSF53474">
    <property type="entry name" value="alpha/beta-Hydrolases"/>
    <property type="match status" value="1"/>
</dbReference>
<dbReference type="Pfam" id="PF07224">
    <property type="entry name" value="Chlorophyllase"/>
    <property type="match status" value="1"/>
</dbReference>
<dbReference type="eggNOG" id="COG4188">
    <property type="taxonomic scope" value="Bacteria"/>
</dbReference>
<organism evidence="2 3">
    <name type="scientific">Thiocapsa marina 5811</name>
    <dbReference type="NCBI Taxonomy" id="768671"/>
    <lineage>
        <taxon>Bacteria</taxon>
        <taxon>Pseudomonadati</taxon>
        <taxon>Pseudomonadota</taxon>
        <taxon>Gammaproteobacteria</taxon>
        <taxon>Chromatiales</taxon>
        <taxon>Chromatiaceae</taxon>
        <taxon>Thiocapsa</taxon>
    </lineage>
</organism>
<dbReference type="PATRIC" id="fig|768671.3.peg.2614"/>
<dbReference type="InterPro" id="IPR017395">
    <property type="entry name" value="Chlorophyllase-like"/>
</dbReference>
<dbReference type="PANTHER" id="PTHR33428:SF2">
    <property type="entry name" value="CHLOROPHYLLASE-2"/>
    <property type="match status" value="1"/>
</dbReference>
<dbReference type="Gene3D" id="3.20.20.140">
    <property type="entry name" value="Metal-dependent hydrolases"/>
    <property type="match status" value="1"/>
</dbReference>
<dbReference type="Proteomes" id="UP000005459">
    <property type="component" value="Unassembled WGS sequence"/>
</dbReference>
<gene>
    <name evidence="2" type="ORF">ThimaDRAFT_2469</name>
</gene>
<reference evidence="2 3" key="1">
    <citation type="submission" date="2011-06" db="EMBL/GenBank/DDBJ databases">
        <title>The draft genome of Thiocapsa marina 5811.</title>
        <authorList>
            <consortium name="US DOE Joint Genome Institute (JGI-PGF)"/>
            <person name="Lucas S."/>
            <person name="Han J."/>
            <person name="Cheng J.-F."/>
            <person name="Goodwin L."/>
            <person name="Pitluck S."/>
            <person name="Peters L."/>
            <person name="Land M.L."/>
            <person name="Hauser L."/>
            <person name="Vogl K."/>
            <person name="Liu Z."/>
            <person name="Imhoff J."/>
            <person name="Thiel V."/>
            <person name="Frigaard N.-U."/>
            <person name="Bryant D."/>
            <person name="Woyke T.J."/>
        </authorList>
    </citation>
    <scope>NUCLEOTIDE SEQUENCE [LARGE SCALE GENOMIC DNA]</scope>
    <source>
        <strain evidence="2 3">5811</strain>
    </source>
</reference>
<name>F9UC17_9GAMM</name>
<dbReference type="InterPro" id="IPR032466">
    <property type="entry name" value="Metal_Hydrolase"/>
</dbReference>
<dbReference type="Gene3D" id="3.40.50.1820">
    <property type="entry name" value="alpha/beta hydrolase"/>
    <property type="match status" value="1"/>
</dbReference>
<dbReference type="GO" id="GO:0015996">
    <property type="term" value="P:chlorophyll catabolic process"/>
    <property type="evidence" value="ECO:0007669"/>
    <property type="project" value="TreeGrafter"/>
</dbReference>
<dbReference type="GO" id="GO:0047746">
    <property type="term" value="F:chlorophyllase activity"/>
    <property type="evidence" value="ECO:0007669"/>
    <property type="project" value="TreeGrafter"/>
</dbReference>
<dbReference type="PANTHER" id="PTHR33428">
    <property type="entry name" value="CHLOROPHYLLASE-2, CHLOROPLASTIC"/>
    <property type="match status" value="1"/>
</dbReference>
<dbReference type="STRING" id="768671.ThimaDRAFT_2469"/>
<feature type="domain" description="Amidohydrolase-related" evidence="1">
    <location>
        <begin position="186"/>
        <end position="356"/>
    </location>
</feature>
<keyword evidence="2" id="KW-0378">Hydrolase</keyword>
<sequence length="713" mass="78381">MDPLLSLGNTMRQLMIMGLLVVLSSLAEAHDTSSDFDLDALFAGEAFVLSGQATGTQFMGEQISVIDMHLHSGTFENMGPLGQEFILDSIPLPLPEAQKRVIASLVAQMTRQPYAPYSGIKNECLKAGLQHCVLYAVYTPETWGIEENNTIIDYLEDPRNRVNGEPYFLGFASLSQVEWEQQGTAQIAALRESLSHPLMVGIKLAFAHNVEPLDDPKWDAIYELARDLDVPLYHHIGTSPLRRLEDFQDDEQRERYRRSFDPTYLEGAIQRFPSVRFILGHMGFDFNGEGVGRVDEVFRLAQIYPNVYLELSAFGGETYDPDGTIMVDILTRAKALGLVERLLYGSDGPGIPNMLKRYKDRTLSALEAAGYTIPEARAVMAGNFVSVTRLPERIAAAEPEPLVCSGDDGLLDPGVAGRADVDTEVFRARLGSGSKTRFTTISVSLPEAADGAAPVPVILVSPGFQLDRDLYASYPIHLASWGYAALVTEKLQLGISHAAMTRRLRDVLSWLVDEESRPESPLHGRLDLSKIGLAGHSLGGKISFMLGIDLIEDDDERVQAIFAIDPVDDGKGSPSVTPEQMAKVDMPFIALGETLDSTPKHDSLMACAPEASNFEKFFDGARSPAAKIDVLGASHMSFLDNPNCRLFCSVCREGAIGSGEARKLARRYMTAFYNIQLKGEVEYETFLCGACREQDVNENRITFATTNSLCPTE</sequence>